<keyword evidence="8" id="KW-0969">Cilium</keyword>
<dbReference type="InterPro" id="IPR006299">
    <property type="entry name" value="FlgC"/>
</dbReference>
<dbReference type="PANTHER" id="PTHR30435">
    <property type="entry name" value="FLAGELLAR PROTEIN"/>
    <property type="match status" value="1"/>
</dbReference>
<evidence type="ECO:0000256" key="1">
    <source>
        <dbReference type="ARBA" id="ARBA00004117"/>
    </source>
</evidence>
<evidence type="ECO:0000256" key="3">
    <source>
        <dbReference type="ARBA" id="ARBA00017941"/>
    </source>
</evidence>
<dbReference type="KEGG" id="acru:HHL28_07740"/>
<keyword evidence="8" id="KW-0282">Flagellum</keyword>
<keyword evidence="8" id="KW-0966">Cell projection</keyword>
<sequence>MDLMNSLAISAAGLKAQGTRIRVIQENIANANSTAPSPGDLPYRRKVVLFENALNKELGANTVKVRKIDVDRSEFQRRYDPGHPSADQDGYVLMPNVNSLVEATDYREAQRSYEANLNTIEATRTMIMRTLDLLRN</sequence>
<feature type="domain" description="Flagellar basal-body/hook protein C-terminal" evidence="7">
    <location>
        <begin position="88"/>
        <end position="133"/>
    </location>
</feature>
<dbReference type="GO" id="GO:0071978">
    <property type="term" value="P:bacterial-type flagellum-dependent swarming motility"/>
    <property type="evidence" value="ECO:0007669"/>
    <property type="project" value="TreeGrafter"/>
</dbReference>
<protein>
    <recommendedName>
        <fullName evidence="3 6">Flagellar basal-body rod protein FlgC</fullName>
    </recommendedName>
</protein>
<proteinExistence type="inferred from homology"/>
<evidence type="ECO:0000256" key="5">
    <source>
        <dbReference type="ARBA" id="ARBA00025933"/>
    </source>
</evidence>
<dbReference type="NCBIfam" id="TIGR01395">
    <property type="entry name" value="FlgC"/>
    <property type="match status" value="1"/>
</dbReference>
<dbReference type="PANTHER" id="PTHR30435:SF2">
    <property type="entry name" value="FLAGELLAR BASAL-BODY ROD PROTEIN FLGC"/>
    <property type="match status" value="1"/>
</dbReference>
<evidence type="ECO:0000259" key="7">
    <source>
        <dbReference type="Pfam" id="PF06429"/>
    </source>
</evidence>
<organism evidence="8 9">
    <name type="scientific">Aerophototrophica crusticola</name>
    <dbReference type="NCBI Taxonomy" id="1709002"/>
    <lineage>
        <taxon>Bacteria</taxon>
        <taxon>Pseudomonadati</taxon>
        <taxon>Pseudomonadota</taxon>
        <taxon>Alphaproteobacteria</taxon>
        <taxon>Rhodospirillales</taxon>
        <taxon>Rhodospirillaceae</taxon>
        <taxon>Aerophototrophica</taxon>
    </lineage>
</organism>
<comment type="subcellular location">
    <subcellularLocation>
        <location evidence="1 6">Bacterial flagellum basal body</location>
    </subcellularLocation>
</comment>
<dbReference type="Pfam" id="PF06429">
    <property type="entry name" value="Flg_bbr_C"/>
    <property type="match status" value="1"/>
</dbReference>
<keyword evidence="4 6" id="KW-0975">Bacterial flagellum</keyword>
<keyword evidence="9" id="KW-1185">Reference proteome</keyword>
<evidence type="ECO:0000256" key="2">
    <source>
        <dbReference type="ARBA" id="ARBA00009677"/>
    </source>
</evidence>
<evidence type="ECO:0000256" key="4">
    <source>
        <dbReference type="ARBA" id="ARBA00023143"/>
    </source>
</evidence>
<reference evidence="8" key="1">
    <citation type="submission" date="2020-04" db="EMBL/GenBank/DDBJ databases">
        <title>A desert anoxygenic phototrophic bacterium fixes CO2 using RubisCO under aerobic conditions.</title>
        <authorList>
            <person name="Tang K."/>
        </authorList>
    </citation>
    <scope>NUCLEOTIDE SEQUENCE [LARGE SCALE GENOMIC DNA]</scope>
    <source>
        <strain evidence="8">MIMtkB3</strain>
    </source>
</reference>
<dbReference type="AlphaFoldDB" id="A0A858R6V0"/>
<dbReference type="InterPro" id="IPR010930">
    <property type="entry name" value="Flg_bb/hook_C_dom"/>
</dbReference>
<gene>
    <name evidence="8" type="primary">flgC</name>
    <name evidence="8" type="ORF">HHL28_07740</name>
</gene>
<dbReference type="EMBL" id="CP051775">
    <property type="protein sequence ID" value="QJE72992.1"/>
    <property type="molecule type" value="Genomic_DNA"/>
</dbReference>
<comment type="similarity">
    <text evidence="2">Belongs to the flagella basal body rod proteins family.</text>
</comment>
<evidence type="ECO:0000313" key="9">
    <source>
        <dbReference type="Proteomes" id="UP000501891"/>
    </source>
</evidence>
<evidence type="ECO:0000313" key="8">
    <source>
        <dbReference type="EMBL" id="QJE72992.1"/>
    </source>
</evidence>
<evidence type="ECO:0000256" key="6">
    <source>
        <dbReference type="RuleBase" id="RU362062"/>
    </source>
</evidence>
<name>A0A858R6V0_9PROT</name>
<comment type="subunit">
    <text evidence="5 6">The basal body constitutes a major portion of the flagellar organelle and consists of four rings (L,P,S, and M) mounted on a central rod. The rod consists of about 26 subunits of FlgG in the distal portion, and FlgB, FlgC and FlgF are thought to build up the proximal portion of the rod with about 6 subunits each.</text>
</comment>
<dbReference type="Proteomes" id="UP000501891">
    <property type="component" value="Chromosome"/>
</dbReference>
<accession>A0A858R6V0</accession>
<dbReference type="GO" id="GO:0030694">
    <property type="term" value="C:bacterial-type flagellum basal body, rod"/>
    <property type="evidence" value="ECO:0007669"/>
    <property type="project" value="UniProtKB-UniRule"/>
</dbReference>